<evidence type="ECO:0000313" key="2">
    <source>
        <dbReference type="EMBL" id="MCP8887018.1"/>
    </source>
</evidence>
<dbReference type="Proteomes" id="UP001060275">
    <property type="component" value="Unassembled WGS sequence"/>
</dbReference>
<accession>A0A9Q4FSA9</accession>
<protein>
    <submittedName>
        <fullName evidence="2">DUF1622 domain-containing protein</fullName>
    </submittedName>
</protein>
<feature type="transmembrane region" description="Helical" evidence="1">
    <location>
        <begin position="16"/>
        <end position="37"/>
    </location>
</feature>
<keyword evidence="1" id="KW-1133">Transmembrane helix</keyword>
<feature type="transmembrane region" description="Helical" evidence="1">
    <location>
        <begin position="85"/>
        <end position="103"/>
    </location>
</feature>
<dbReference type="InterPro" id="IPR012427">
    <property type="entry name" value="DUF1622"/>
</dbReference>
<evidence type="ECO:0000256" key="1">
    <source>
        <dbReference type="SAM" id="Phobius"/>
    </source>
</evidence>
<gene>
    <name evidence="2" type="ORF">NF348_07875</name>
</gene>
<evidence type="ECO:0000313" key="3">
    <source>
        <dbReference type="Proteomes" id="UP001060275"/>
    </source>
</evidence>
<reference evidence="2" key="1">
    <citation type="submission" date="2022-06" db="EMBL/GenBank/DDBJ databases">
        <title>Devosia sp. XJ19-45 genome assembly.</title>
        <authorList>
            <person name="Li B."/>
            <person name="Cai M."/>
            <person name="Nie G."/>
            <person name="Li W."/>
        </authorList>
    </citation>
    <scope>NUCLEOTIDE SEQUENCE</scope>
    <source>
        <strain evidence="2">XJ19-45</strain>
    </source>
</reference>
<sequence>MDDGLAPTLLYWISRAIEWCGILVIVGGLLFGSIRFLHTVLLGNADETSFRRYRADAGRGILLGLEFLVAADIIATVAIEPSLQSLAVLAGIIAIRTFLSLSLEVEVSGRWPWQQPHAEVRERQETK</sequence>
<feature type="transmembrane region" description="Helical" evidence="1">
    <location>
        <begin position="57"/>
        <end position="79"/>
    </location>
</feature>
<keyword evidence="1" id="KW-0812">Transmembrane</keyword>
<name>A0A9Q4FSA9_9HYPH</name>
<dbReference type="AlphaFoldDB" id="A0A9Q4FSA9"/>
<keyword evidence="3" id="KW-1185">Reference proteome</keyword>
<proteinExistence type="predicted"/>
<dbReference type="PANTHER" id="PTHR38468">
    <property type="entry name" value="SLL0939 PROTEIN"/>
    <property type="match status" value="1"/>
</dbReference>
<dbReference type="RefSeq" id="WP_254674104.1">
    <property type="nucleotide sequence ID" value="NZ_JAMWDU010000003.1"/>
</dbReference>
<dbReference type="PANTHER" id="PTHR38468:SF1">
    <property type="entry name" value="SLL0939 PROTEIN"/>
    <property type="match status" value="1"/>
</dbReference>
<organism evidence="2 3">
    <name type="scientific">Devosia ureilytica</name>
    <dbReference type="NCBI Taxonomy" id="2952754"/>
    <lineage>
        <taxon>Bacteria</taxon>
        <taxon>Pseudomonadati</taxon>
        <taxon>Pseudomonadota</taxon>
        <taxon>Alphaproteobacteria</taxon>
        <taxon>Hyphomicrobiales</taxon>
        <taxon>Devosiaceae</taxon>
        <taxon>Devosia</taxon>
    </lineage>
</organism>
<dbReference type="EMBL" id="JAMWDU010000003">
    <property type="protein sequence ID" value="MCP8887018.1"/>
    <property type="molecule type" value="Genomic_DNA"/>
</dbReference>
<keyword evidence="1" id="KW-0472">Membrane</keyword>
<comment type="caution">
    <text evidence="2">The sequence shown here is derived from an EMBL/GenBank/DDBJ whole genome shotgun (WGS) entry which is preliminary data.</text>
</comment>
<dbReference type="Pfam" id="PF07784">
    <property type="entry name" value="DUF1622"/>
    <property type="match status" value="1"/>
</dbReference>